<evidence type="ECO:0000313" key="2">
    <source>
        <dbReference type="EMBL" id="RDW21609.1"/>
    </source>
</evidence>
<evidence type="ECO:0000313" key="3">
    <source>
        <dbReference type="Proteomes" id="UP000256520"/>
    </source>
</evidence>
<keyword evidence="1" id="KW-0472">Membrane</keyword>
<name>A0A3D8Q2D6_9BACI</name>
<dbReference type="AlphaFoldDB" id="A0A3D8Q2D6"/>
<dbReference type="RefSeq" id="WP_115748067.1">
    <property type="nucleotide sequence ID" value="NZ_PIOD01000002.1"/>
</dbReference>
<sequence>MEEENIIVGLLQTAVIVVLAYLFLYKYADIWTKTTHFICPHCGNRFKLSKLSFALALKTGVRNERIVTCPVCGYKGRMPIEKD</sequence>
<reference evidence="3" key="1">
    <citation type="submission" date="2017-11" db="EMBL/GenBank/DDBJ databases">
        <authorList>
            <person name="Zhu W."/>
        </authorList>
    </citation>
    <scope>NUCLEOTIDE SEQUENCE [LARGE SCALE GENOMIC DNA]</scope>
    <source>
        <strain evidence="3">CAU 1051</strain>
    </source>
</reference>
<dbReference type="Proteomes" id="UP000256520">
    <property type="component" value="Unassembled WGS sequence"/>
</dbReference>
<dbReference type="OrthoDB" id="1894615at2"/>
<keyword evidence="1" id="KW-1133">Transmembrane helix</keyword>
<evidence type="ECO:0000256" key="1">
    <source>
        <dbReference type="SAM" id="Phobius"/>
    </source>
</evidence>
<comment type="caution">
    <text evidence="2">The sequence shown here is derived from an EMBL/GenBank/DDBJ whole genome shotgun (WGS) entry which is preliminary data.</text>
</comment>
<accession>A0A3D8Q2D6</accession>
<protein>
    <submittedName>
        <fullName evidence="2">Uncharacterized protein</fullName>
    </submittedName>
</protein>
<gene>
    <name evidence="2" type="ORF">CWR45_01675</name>
</gene>
<dbReference type="EMBL" id="PIOD01000002">
    <property type="protein sequence ID" value="RDW21609.1"/>
    <property type="molecule type" value="Genomic_DNA"/>
</dbReference>
<keyword evidence="1" id="KW-0812">Transmembrane</keyword>
<keyword evidence="3" id="KW-1185">Reference proteome</keyword>
<organism evidence="2 3">
    <name type="scientific">Oceanobacillus chungangensis</name>
    <dbReference type="NCBI Taxonomy" id="1229152"/>
    <lineage>
        <taxon>Bacteria</taxon>
        <taxon>Bacillati</taxon>
        <taxon>Bacillota</taxon>
        <taxon>Bacilli</taxon>
        <taxon>Bacillales</taxon>
        <taxon>Bacillaceae</taxon>
        <taxon>Oceanobacillus</taxon>
    </lineage>
</organism>
<feature type="transmembrane region" description="Helical" evidence="1">
    <location>
        <begin position="6"/>
        <end position="24"/>
    </location>
</feature>
<proteinExistence type="predicted"/>